<dbReference type="EMBL" id="VUMN01000012">
    <property type="protein sequence ID" value="MSS58485.1"/>
    <property type="molecule type" value="Genomic_DNA"/>
</dbReference>
<dbReference type="RefSeq" id="WP_105302340.1">
    <property type="nucleotide sequence ID" value="NZ_JAQXPC010000075.1"/>
</dbReference>
<dbReference type="GO" id="GO:0003735">
    <property type="term" value="F:structural constituent of ribosome"/>
    <property type="evidence" value="ECO:0007669"/>
    <property type="project" value="InterPro"/>
</dbReference>
<evidence type="ECO:0000313" key="13">
    <source>
        <dbReference type="EMBL" id="MSS58485.1"/>
    </source>
</evidence>
<evidence type="ECO:0000256" key="8">
    <source>
        <dbReference type="ARBA" id="ARBA00035206"/>
    </source>
</evidence>
<dbReference type="Gene3D" id="2.30.30.30">
    <property type="match status" value="1"/>
</dbReference>
<reference evidence="13 14" key="1">
    <citation type="submission" date="2019-08" db="EMBL/GenBank/DDBJ databases">
        <title>In-depth cultivation of the pig gut microbiome towards novel bacterial diversity and tailored functional studies.</title>
        <authorList>
            <person name="Wylensek D."/>
            <person name="Hitch T.C.A."/>
            <person name="Clavel T."/>
        </authorList>
    </citation>
    <scope>NUCLEOTIDE SEQUENCE [LARGE SCALE GENOMIC DNA]</scope>
    <source>
        <strain evidence="13 14">Oil+RF-744-GAM-WT-6</strain>
    </source>
</reference>
<proteinExistence type="inferred from homology"/>
<evidence type="ECO:0000256" key="5">
    <source>
        <dbReference type="ARBA" id="ARBA00022884"/>
    </source>
</evidence>
<keyword evidence="7 10" id="KW-0687">Ribonucleoprotein</keyword>
<dbReference type="FunFam" id="2.30.30.30:FF:000004">
    <property type="entry name" value="50S ribosomal protein L24"/>
    <property type="match status" value="1"/>
</dbReference>
<dbReference type="InterPro" id="IPR041988">
    <property type="entry name" value="Ribosomal_uL24_KOW"/>
</dbReference>
<dbReference type="Pfam" id="PF00467">
    <property type="entry name" value="KOW"/>
    <property type="match status" value="1"/>
</dbReference>
<dbReference type="GO" id="GO:0019843">
    <property type="term" value="F:rRNA binding"/>
    <property type="evidence" value="ECO:0007669"/>
    <property type="project" value="UniProtKB-UniRule"/>
</dbReference>
<evidence type="ECO:0000256" key="11">
    <source>
        <dbReference type="RuleBase" id="RU003477"/>
    </source>
</evidence>
<evidence type="ECO:0000256" key="10">
    <source>
        <dbReference type="HAMAP-Rule" id="MF_01326"/>
    </source>
</evidence>
<dbReference type="AlphaFoldDB" id="A0A7X2NS93"/>
<keyword evidence="5 10" id="KW-0694">RNA-binding</keyword>
<dbReference type="HAMAP" id="MF_01326_B">
    <property type="entry name" value="Ribosomal_uL24_B"/>
    <property type="match status" value="1"/>
</dbReference>
<gene>
    <name evidence="10" type="primary">rplX</name>
    <name evidence="13" type="ORF">FYJ51_06160</name>
</gene>
<organism evidence="13 14">
    <name type="scientific">Stecheria intestinalis</name>
    <dbReference type="NCBI Taxonomy" id="2606630"/>
    <lineage>
        <taxon>Bacteria</taxon>
        <taxon>Bacillati</taxon>
        <taxon>Bacillota</taxon>
        <taxon>Erysipelotrichia</taxon>
        <taxon>Erysipelotrichales</taxon>
        <taxon>Erysipelotrichaceae</taxon>
        <taxon>Stecheria</taxon>
    </lineage>
</organism>
<dbReference type="InterPro" id="IPR014722">
    <property type="entry name" value="Rib_uL2_dom2"/>
</dbReference>
<evidence type="ECO:0000256" key="7">
    <source>
        <dbReference type="ARBA" id="ARBA00023274"/>
    </source>
</evidence>
<keyword evidence="4 10" id="KW-0699">rRNA-binding</keyword>
<keyword evidence="14" id="KW-1185">Reference proteome</keyword>
<dbReference type="PANTHER" id="PTHR12903">
    <property type="entry name" value="MITOCHONDRIAL RIBOSOMAL PROTEIN L24"/>
    <property type="match status" value="1"/>
</dbReference>
<dbReference type="GO" id="GO:1990904">
    <property type="term" value="C:ribonucleoprotein complex"/>
    <property type="evidence" value="ECO:0007669"/>
    <property type="project" value="UniProtKB-KW"/>
</dbReference>
<dbReference type="InterPro" id="IPR003256">
    <property type="entry name" value="Ribosomal_uL24"/>
</dbReference>
<evidence type="ECO:0000256" key="4">
    <source>
        <dbReference type="ARBA" id="ARBA00022730"/>
    </source>
</evidence>
<dbReference type="GO" id="GO:0005840">
    <property type="term" value="C:ribosome"/>
    <property type="evidence" value="ECO:0007669"/>
    <property type="project" value="UniProtKB-KW"/>
</dbReference>
<dbReference type="InterPro" id="IPR005824">
    <property type="entry name" value="KOW"/>
</dbReference>
<dbReference type="CDD" id="cd06089">
    <property type="entry name" value="KOW_RPL26"/>
    <property type="match status" value="1"/>
</dbReference>
<feature type="domain" description="KOW" evidence="12">
    <location>
        <begin position="2"/>
        <end position="29"/>
    </location>
</feature>
<comment type="function">
    <text evidence="9 10">One of the proteins that surrounds the polypeptide exit tunnel on the outside of the subunit.</text>
</comment>
<comment type="caution">
    <text evidence="13">The sequence shown here is derived from an EMBL/GenBank/DDBJ whole genome shotgun (WGS) entry which is preliminary data.</text>
</comment>
<comment type="function">
    <text evidence="1 10">One of two assembly initiator proteins, it binds directly to the 5'-end of the 23S rRNA, where it nucleates assembly of the 50S subunit.</text>
</comment>
<dbReference type="PROSITE" id="PS01108">
    <property type="entry name" value="RIBOSOMAL_L24"/>
    <property type="match status" value="1"/>
</dbReference>
<evidence type="ECO:0000256" key="2">
    <source>
        <dbReference type="ARBA" id="ARBA00010618"/>
    </source>
</evidence>
<dbReference type="GO" id="GO:0006412">
    <property type="term" value="P:translation"/>
    <property type="evidence" value="ECO:0007669"/>
    <property type="project" value="UniProtKB-UniRule"/>
</dbReference>
<dbReference type="NCBIfam" id="TIGR01079">
    <property type="entry name" value="rplX_bact"/>
    <property type="match status" value="1"/>
</dbReference>
<dbReference type="InterPro" id="IPR008991">
    <property type="entry name" value="Translation_prot_SH3-like_sf"/>
</dbReference>
<evidence type="ECO:0000313" key="14">
    <source>
        <dbReference type="Proteomes" id="UP000461880"/>
    </source>
</evidence>
<dbReference type="Pfam" id="PF17136">
    <property type="entry name" value="ribosomal_L24"/>
    <property type="match status" value="1"/>
</dbReference>
<evidence type="ECO:0000256" key="3">
    <source>
        <dbReference type="ARBA" id="ARBA00011838"/>
    </source>
</evidence>
<comment type="similarity">
    <text evidence="2 10 11">Belongs to the universal ribosomal protein uL24 family.</text>
</comment>
<sequence>MKIKTGDKVKVITGRYKGTIGEVKAVSPAKGKIIVEGVNMIKKSVKPTQANPEGQIVEHEAPIDVSNVMYYDEKAKETCRIGYKVNEDGTKVRVNKKTGKEIKEGKKK</sequence>
<keyword evidence="6 10" id="KW-0689">Ribosomal protein</keyword>
<dbReference type="SMART" id="SM00739">
    <property type="entry name" value="KOW"/>
    <property type="match status" value="1"/>
</dbReference>
<dbReference type="InterPro" id="IPR005825">
    <property type="entry name" value="Ribosomal_uL24_CS"/>
</dbReference>
<evidence type="ECO:0000256" key="6">
    <source>
        <dbReference type="ARBA" id="ARBA00022980"/>
    </source>
</evidence>
<protein>
    <recommendedName>
        <fullName evidence="8 10">Large ribosomal subunit protein uL24</fullName>
    </recommendedName>
</protein>
<dbReference type="SUPFAM" id="SSF50104">
    <property type="entry name" value="Translation proteins SH3-like domain"/>
    <property type="match status" value="1"/>
</dbReference>
<accession>A0A7X2NS93</accession>
<evidence type="ECO:0000256" key="9">
    <source>
        <dbReference type="ARBA" id="ARBA00058688"/>
    </source>
</evidence>
<name>A0A7X2NS93_9FIRM</name>
<dbReference type="InterPro" id="IPR057264">
    <property type="entry name" value="Ribosomal_uL24_C"/>
</dbReference>
<evidence type="ECO:0000256" key="1">
    <source>
        <dbReference type="ARBA" id="ARBA00004072"/>
    </source>
</evidence>
<evidence type="ECO:0000259" key="12">
    <source>
        <dbReference type="SMART" id="SM00739"/>
    </source>
</evidence>
<dbReference type="Proteomes" id="UP000461880">
    <property type="component" value="Unassembled WGS sequence"/>
</dbReference>
<comment type="subunit">
    <text evidence="3 10">Part of the 50S ribosomal subunit.</text>
</comment>